<dbReference type="Proteomes" id="UP000613401">
    <property type="component" value="Unassembled WGS sequence"/>
</dbReference>
<name>A0A8H4FJ88_COLGL</name>
<comment type="caution">
    <text evidence="3">The sequence shown here is derived from an EMBL/GenBank/DDBJ whole genome shotgun (WGS) entry which is preliminary data.</text>
</comment>
<dbReference type="PANTHER" id="PTHR24198">
    <property type="entry name" value="ANKYRIN REPEAT AND PROTEIN KINASE DOMAIN-CONTAINING PROTEIN"/>
    <property type="match status" value="1"/>
</dbReference>
<dbReference type="Gene3D" id="1.25.40.20">
    <property type="entry name" value="Ankyrin repeat-containing domain"/>
    <property type="match status" value="1"/>
</dbReference>
<organism evidence="3 4">
    <name type="scientific">Colletotrichum gloeosporioides</name>
    <name type="common">Anthracnose fungus</name>
    <name type="synonym">Glomerella cingulata</name>
    <dbReference type="NCBI Taxonomy" id="474922"/>
    <lineage>
        <taxon>Eukaryota</taxon>
        <taxon>Fungi</taxon>
        <taxon>Dikarya</taxon>
        <taxon>Ascomycota</taxon>
        <taxon>Pezizomycotina</taxon>
        <taxon>Sordariomycetes</taxon>
        <taxon>Hypocreomycetidae</taxon>
        <taxon>Glomerellales</taxon>
        <taxon>Glomerellaceae</taxon>
        <taxon>Colletotrichum</taxon>
        <taxon>Colletotrichum gloeosporioides species complex</taxon>
    </lineage>
</organism>
<dbReference type="GeneID" id="69015514"/>
<dbReference type="SUPFAM" id="SSF48403">
    <property type="entry name" value="Ankyrin repeat"/>
    <property type="match status" value="1"/>
</dbReference>
<evidence type="ECO:0000256" key="1">
    <source>
        <dbReference type="ARBA" id="ARBA00022737"/>
    </source>
</evidence>
<proteinExistence type="predicted"/>
<keyword evidence="2" id="KW-0040">ANK repeat</keyword>
<evidence type="ECO:0000313" key="4">
    <source>
        <dbReference type="Proteomes" id="UP000613401"/>
    </source>
</evidence>
<dbReference type="RefSeq" id="XP_045263030.1">
    <property type="nucleotide sequence ID" value="XM_045408340.1"/>
</dbReference>
<dbReference type="InterPro" id="IPR002110">
    <property type="entry name" value="Ankyrin_rpt"/>
</dbReference>
<evidence type="ECO:0000256" key="2">
    <source>
        <dbReference type="ARBA" id="ARBA00023043"/>
    </source>
</evidence>
<reference evidence="3" key="1">
    <citation type="journal article" date="2020" name="Phytopathology">
        <title>Genome sequence and comparative analysis of Colletotrichum gloeosporioides isolated from Liriodendron leaves.</title>
        <authorList>
            <person name="Fu F.F."/>
            <person name="Hao Z."/>
            <person name="Wang P."/>
            <person name="Lu Y."/>
            <person name="Xue L.J."/>
            <person name="Wei G."/>
            <person name="Tian Y."/>
            <person name="Baishi H."/>
            <person name="Xu H."/>
            <person name="Shi J."/>
            <person name="Cheng T."/>
            <person name="Wang G."/>
            <person name="Yi Y."/>
            <person name="Chen J."/>
        </authorList>
    </citation>
    <scope>NUCLEOTIDE SEQUENCE</scope>
    <source>
        <strain evidence="3">Lc1</strain>
    </source>
</reference>
<accession>A0A8H4FJ88</accession>
<reference evidence="3" key="2">
    <citation type="submission" date="2020-03" db="EMBL/GenBank/DDBJ databases">
        <authorList>
            <person name="Fu F.-F."/>
            <person name="Chen J."/>
        </authorList>
    </citation>
    <scope>NUCLEOTIDE SEQUENCE</scope>
    <source>
        <strain evidence="3">Lc1</strain>
    </source>
</reference>
<keyword evidence="1" id="KW-0677">Repeat</keyword>
<gene>
    <name evidence="3" type="ORF">GCG54_00008373</name>
</gene>
<dbReference type="InterPro" id="IPR036770">
    <property type="entry name" value="Ankyrin_rpt-contain_sf"/>
</dbReference>
<keyword evidence="4" id="KW-1185">Reference proteome</keyword>
<dbReference type="PANTHER" id="PTHR24198:SF165">
    <property type="entry name" value="ANKYRIN REPEAT-CONTAINING PROTEIN-RELATED"/>
    <property type="match status" value="1"/>
</dbReference>
<dbReference type="SMART" id="SM00248">
    <property type="entry name" value="ANK"/>
    <property type="match status" value="4"/>
</dbReference>
<sequence length="534" mass="60854">MAESKSARPRANLDVQDIPTCTKKPAGQMLTILDLPVEIIFNIVDEIFNLYPEDLWRGYGKPWTHWVAELDYLGVRDWPHFDVWRDIVRLMYTCKTLYNAIWPVLYQKDAIYNESSALILSAMKGNSAGVAKSLMKGGDVFTAYREFNDEEYFAHDDPWMCSGITERTTVWHHKLSAVHWAAFNRDLQSLRYMNDNAFIDFEQSAVDSFTADNRFICKSLDAVLNQFEPTINHLQVPSSQAWDRSRMINYLKSILKKGPNVFYFALINVSAKTYQENWVSTSSKDTIEMLVEALRLEYWISTNFRDTFDVLVEPDVSLITHLGTKLHALHQACGGRDVDTSRFILNETTTSVDIRDAFDNTPMHHVAMCKRSEEDTNDPLTTDPRSIIQLLLEHGADINTGNIAGHTPLQECFTPPGYPNIDVAVVLLHEGATTPASLDDLIEGVDIKYEDEQKLANAWPTSIGSPSSSTSLETLDTDRHEKSTNWLYKLTCCTKYLDGVDYSKFEATKPKSWSQWYAWLADSPSEYGEPFIPK</sequence>
<dbReference type="EMBL" id="WVTB01000052">
    <property type="protein sequence ID" value="KAF3803871.1"/>
    <property type="molecule type" value="Genomic_DNA"/>
</dbReference>
<protein>
    <recommendedName>
        <fullName evidence="5">Ankyrin repeat protein</fullName>
    </recommendedName>
</protein>
<evidence type="ECO:0008006" key="5">
    <source>
        <dbReference type="Google" id="ProtNLM"/>
    </source>
</evidence>
<dbReference type="AlphaFoldDB" id="A0A8H4FJ88"/>
<evidence type="ECO:0000313" key="3">
    <source>
        <dbReference type="EMBL" id="KAF3803871.1"/>
    </source>
</evidence>